<sequence length="96" mass="10527">MSTPTITTPATRPPRRPRDLAALLRTHDHLAAQVASLRAHDLPHEEQFGALAELERVVADQHPRLSCTLTRGPWLLDTDDPHAPGRTCLVCAGQLP</sequence>
<accession>A0A1J5RJ58</accession>
<protein>
    <submittedName>
        <fullName evidence="1">Uncharacterized protein</fullName>
    </submittedName>
</protein>
<name>A0A1J5RJ58_9ZZZZ</name>
<reference evidence="1" key="1">
    <citation type="submission" date="2016-10" db="EMBL/GenBank/DDBJ databases">
        <title>Sequence of Gallionella enrichment culture.</title>
        <authorList>
            <person name="Poehlein A."/>
            <person name="Muehling M."/>
            <person name="Daniel R."/>
        </authorList>
    </citation>
    <scope>NUCLEOTIDE SEQUENCE</scope>
</reference>
<dbReference type="EMBL" id="MLJW01000323">
    <property type="protein sequence ID" value="OIQ89611.1"/>
    <property type="molecule type" value="Genomic_DNA"/>
</dbReference>
<evidence type="ECO:0000313" key="1">
    <source>
        <dbReference type="EMBL" id="OIQ89611.1"/>
    </source>
</evidence>
<proteinExistence type="predicted"/>
<comment type="caution">
    <text evidence="1">The sequence shown here is derived from an EMBL/GenBank/DDBJ whole genome shotgun (WGS) entry which is preliminary data.</text>
</comment>
<organism evidence="1">
    <name type="scientific">mine drainage metagenome</name>
    <dbReference type="NCBI Taxonomy" id="410659"/>
    <lineage>
        <taxon>unclassified sequences</taxon>
        <taxon>metagenomes</taxon>
        <taxon>ecological metagenomes</taxon>
    </lineage>
</organism>
<gene>
    <name evidence="1" type="ORF">GALL_284980</name>
</gene>
<dbReference type="AlphaFoldDB" id="A0A1J5RJ58"/>